<evidence type="ECO:0000259" key="9">
    <source>
        <dbReference type="PROSITE" id="PS50979"/>
    </source>
</evidence>
<evidence type="ECO:0000256" key="2">
    <source>
        <dbReference type="ARBA" id="ARBA00022598"/>
    </source>
</evidence>
<dbReference type="InterPro" id="IPR001882">
    <property type="entry name" value="Biotin_BS"/>
</dbReference>
<dbReference type="PANTHER" id="PTHR18866:SF33">
    <property type="entry name" value="METHYLCROTONOYL-COA CARBOXYLASE SUBUNIT ALPHA, MITOCHONDRIAL-RELATED"/>
    <property type="match status" value="1"/>
</dbReference>
<dbReference type="Gene3D" id="3.30.470.20">
    <property type="entry name" value="ATP-grasp fold, B domain"/>
    <property type="match status" value="1"/>
</dbReference>
<dbReference type="PANTHER" id="PTHR18866">
    <property type="entry name" value="CARBOXYLASE:PYRUVATE/ACETYL-COA/PROPIONYL-COA CARBOXYLASE"/>
    <property type="match status" value="1"/>
</dbReference>
<dbReference type="FunFam" id="3.30.1490.20:FF:000003">
    <property type="entry name" value="acetyl-CoA carboxylase isoform X1"/>
    <property type="match status" value="1"/>
</dbReference>
<evidence type="ECO:0000259" key="7">
    <source>
        <dbReference type="PROSITE" id="PS50968"/>
    </source>
</evidence>
<protein>
    <submittedName>
        <fullName evidence="10">3-methylcrotonyl-CoA carboxylase subunit alpha</fullName>
    </submittedName>
</protein>
<evidence type="ECO:0000256" key="6">
    <source>
        <dbReference type="PROSITE-ProRule" id="PRU00409"/>
    </source>
</evidence>
<dbReference type="InterPro" id="IPR005482">
    <property type="entry name" value="Biotin_COase_C"/>
</dbReference>
<dbReference type="PROSITE" id="PS50975">
    <property type="entry name" value="ATP_GRASP"/>
    <property type="match status" value="1"/>
</dbReference>
<dbReference type="SUPFAM" id="SSF56059">
    <property type="entry name" value="Glutathione synthetase ATP-binding domain-like"/>
    <property type="match status" value="1"/>
</dbReference>
<dbReference type="InterPro" id="IPR050856">
    <property type="entry name" value="Biotin_carboxylase_complex"/>
</dbReference>
<dbReference type="InterPro" id="IPR005479">
    <property type="entry name" value="CPAse_ATP-bd"/>
</dbReference>
<comment type="caution">
    <text evidence="10">The sequence shown here is derived from an EMBL/GenBank/DDBJ whole genome shotgun (WGS) entry which is preliminary data.</text>
</comment>
<evidence type="ECO:0000256" key="5">
    <source>
        <dbReference type="ARBA" id="ARBA00023267"/>
    </source>
</evidence>
<reference evidence="10" key="2">
    <citation type="submission" date="2020-09" db="EMBL/GenBank/DDBJ databases">
        <authorList>
            <person name="Sun Q."/>
            <person name="Kim S."/>
        </authorList>
    </citation>
    <scope>NUCLEOTIDE SEQUENCE</scope>
    <source>
        <strain evidence="10">KCTC 42651</strain>
    </source>
</reference>
<dbReference type="AlphaFoldDB" id="A0A919CRH0"/>
<dbReference type="PROSITE" id="PS00867">
    <property type="entry name" value="CPSASE_2"/>
    <property type="match status" value="1"/>
</dbReference>
<dbReference type="GO" id="GO:0005524">
    <property type="term" value="F:ATP binding"/>
    <property type="evidence" value="ECO:0007669"/>
    <property type="project" value="UniProtKB-UniRule"/>
</dbReference>
<accession>A0A919CRH0</accession>
<evidence type="ECO:0000313" key="10">
    <source>
        <dbReference type="EMBL" id="GHD57621.1"/>
    </source>
</evidence>
<dbReference type="InterPro" id="IPR011761">
    <property type="entry name" value="ATP-grasp"/>
</dbReference>
<keyword evidence="2" id="KW-0436">Ligase</keyword>
<feature type="domain" description="ATP-grasp" evidence="8">
    <location>
        <begin position="121"/>
        <end position="319"/>
    </location>
</feature>
<dbReference type="PROSITE" id="PS50968">
    <property type="entry name" value="BIOTINYL_LIPOYL"/>
    <property type="match status" value="1"/>
</dbReference>
<dbReference type="Pfam" id="PF00364">
    <property type="entry name" value="Biotin_lipoyl"/>
    <property type="match status" value="1"/>
</dbReference>
<dbReference type="Pfam" id="PF02785">
    <property type="entry name" value="Biotin_carb_C"/>
    <property type="match status" value="1"/>
</dbReference>
<dbReference type="SUPFAM" id="SSF51230">
    <property type="entry name" value="Single hybrid motif"/>
    <property type="match status" value="1"/>
</dbReference>
<evidence type="ECO:0000256" key="4">
    <source>
        <dbReference type="ARBA" id="ARBA00022840"/>
    </source>
</evidence>
<evidence type="ECO:0000256" key="1">
    <source>
        <dbReference type="ARBA" id="ARBA00001953"/>
    </source>
</evidence>
<dbReference type="Pfam" id="PF00289">
    <property type="entry name" value="Biotin_carb_N"/>
    <property type="match status" value="1"/>
</dbReference>
<feature type="domain" description="Lipoyl-binding" evidence="7">
    <location>
        <begin position="587"/>
        <end position="661"/>
    </location>
</feature>
<dbReference type="InterPro" id="IPR011054">
    <property type="entry name" value="Rudment_hybrid_motif"/>
</dbReference>
<name>A0A919CRH0_9PROT</name>
<dbReference type="SUPFAM" id="SSF51246">
    <property type="entry name" value="Rudiment single hybrid motif"/>
    <property type="match status" value="1"/>
</dbReference>
<keyword evidence="4 6" id="KW-0067">ATP-binding</keyword>
<dbReference type="SUPFAM" id="SSF52440">
    <property type="entry name" value="PreATP-grasp domain"/>
    <property type="match status" value="1"/>
</dbReference>
<proteinExistence type="predicted"/>
<organism evidence="10 11">
    <name type="scientific">Thalassobaculum fulvum</name>
    <dbReference type="NCBI Taxonomy" id="1633335"/>
    <lineage>
        <taxon>Bacteria</taxon>
        <taxon>Pseudomonadati</taxon>
        <taxon>Pseudomonadota</taxon>
        <taxon>Alphaproteobacteria</taxon>
        <taxon>Rhodospirillales</taxon>
        <taxon>Thalassobaculaceae</taxon>
        <taxon>Thalassobaculum</taxon>
    </lineage>
</organism>
<dbReference type="FunFam" id="3.40.50.20:FF:000010">
    <property type="entry name" value="Propionyl-CoA carboxylase subunit alpha"/>
    <property type="match status" value="1"/>
</dbReference>
<dbReference type="InterPro" id="IPR000089">
    <property type="entry name" value="Biotin_lipoyl"/>
</dbReference>
<dbReference type="FunFam" id="2.40.50.100:FF:000003">
    <property type="entry name" value="Acetyl-CoA carboxylase biotin carboxyl carrier protein"/>
    <property type="match status" value="1"/>
</dbReference>
<dbReference type="SMART" id="SM00878">
    <property type="entry name" value="Biotin_carb_C"/>
    <property type="match status" value="1"/>
</dbReference>
<dbReference type="CDD" id="cd06850">
    <property type="entry name" value="biotinyl_domain"/>
    <property type="match status" value="1"/>
</dbReference>
<dbReference type="RefSeq" id="WP_189992815.1">
    <property type="nucleotide sequence ID" value="NZ_BMZS01000009.1"/>
</dbReference>
<dbReference type="InterPro" id="IPR005481">
    <property type="entry name" value="BC-like_N"/>
</dbReference>
<comment type="cofactor">
    <cofactor evidence="1">
        <name>biotin</name>
        <dbReference type="ChEBI" id="CHEBI:57586"/>
    </cofactor>
</comment>
<evidence type="ECO:0000256" key="3">
    <source>
        <dbReference type="ARBA" id="ARBA00022741"/>
    </source>
</evidence>
<keyword evidence="5" id="KW-0092">Biotin</keyword>
<evidence type="ECO:0000313" key="11">
    <source>
        <dbReference type="Proteomes" id="UP000630353"/>
    </source>
</evidence>
<feature type="domain" description="Biotin carboxylation" evidence="9">
    <location>
        <begin position="2"/>
        <end position="448"/>
    </location>
</feature>
<evidence type="ECO:0000259" key="8">
    <source>
        <dbReference type="PROSITE" id="PS50975"/>
    </source>
</evidence>
<dbReference type="InterPro" id="IPR011764">
    <property type="entry name" value="Biotin_carboxylation_dom"/>
</dbReference>
<dbReference type="GO" id="GO:0016874">
    <property type="term" value="F:ligase activity"/>
    <property type="evidence" value="ECO:0007669"/>
    <property type="project" value="UniProtKB-KW"/>
</dbReference>
<keyword evidence="11" id="KW-1185">Reference proteome</keyword>
<gene>
    <name evidence="10" type="primary">mccB</name>
    <name evidence="10" type="ORF">GCM10017083_39500</name>
</gene>
<keyword evidence="3 6" id="KW-0547">Nucleotide-binding</keyword>
<reference evidence="10" key="1">
    <citation type="journal article" date="2014" name="Int. J. Syst. Evol. Microbiol.">
        <title>Complete genome sequence of Corynebacterium casei LMG S-19264T (=DSM 44701T), isolated from a smear-ripened cheese.</title>
        <authorList>
            <consortium name="US DOE Joint Genome Institute (JGI-PGF)"/>
            <person name="Walter F."/>
            <person name="Albersmeier A."/>
            <person name="Kalinowski J."/>
            <person name="Ruckert C."/>
        </authorList>
    </citation>
    <scope>NUCLEOTIDE SEQUENCE</scope>
    <source>
        <strain evidence="10">KCTC 42651</strain>
    </source>
</reference>
<dbReference type="Proteomes" id="UP000630353">
    <property type="component" value="Unassembled WGS sequence"/>
</dbReference>
<sequence length="680" mass="71489">MSIRSVLIANRGEIAARIARACRGLGLRAVAVYSDADRDAPHLALADEAVRIGGAAVAESYLNVAAIVAAARATGADAVHPGYGFLAENACFAAACAEAGLTFVGPSPEVIARMGSKTAAKVAAELAGVAVVPGYHGRDQDDSVLAVEAARIGFPLMIKASAGGGGRGIRRVDGVGAFADALALARGEARAAFGDDTVLLERCIERARHVEVQILADHHGNVVHLFDRDCSVQRANQKLVEEAPAPNLPAATRQAMLDQAVALARHIGYRNAGTVEFVYDVERERAWFLEMNTRLQVEHPVTEAVTGIDLVEWQIRIADGEELGFRQDELHCDGHAIEARIAAEDPAAGYRPQTGTITGYLEPAGPGIRVDSGIADDSTVTPHYDSMLAKLIAHGADRETARRRLRGALGGLRVDGIRTNRAFLAEVLDLDRFRAASHTTALLAESFPDGWTAPTPGCRAVGEAVLAHALAQSSDGNGTAPPWRSLGAWRVTEPAGRSGACHWLAAVDGAAPDEATLAGRGNRRRVEIAGATALDATDLSWCDGVLSYEEAGRRHRVRLTVDGDRVWLPGGAEVVLTRPGRAPADTDATAGDSRIRAPMPGKLVEVRIAVGDVVAAGQTVAVVEAMKLFQELKAPAAGTVAAVHRHAGEAVDGDTVLIEIEISAQGADRGDDRGPDRRTA</sequence>
<dbReference type="PROSITE" id="PS00188">
    <property type="entry name" value="BIOTIN"/>
    <property type="match status" value="1"/>
</dbReference>
<dbReference type="Pfam" id="PF02786">
    <property type="entry name" value="CPSase_L_D2"/>
    <property type="match status" value="1"/>
</dbReference>
<dbReference type="PROSITE" id="PS00866">
    <property type="entry name" value="CPSASE_1"/>
    <property type="match status" value="1"/>
</dbReference>
<dbReference type="Gene3D" id="2.40.50.100">
    <property type="match status" value="1"/>
</dbReference>
<dbReference type="EMBL" id="BMZS01000009">
    <property type="protein sequence ID" value="GHD57621.1"/>
    <property type="molecule type" value="Genomic_DNA"/>
</dbReference>
<dbReference type="InterPro" id="IPR011053">
    <property type="entry name" value="Single_hybrid_motif"/>
</dbReference>
<dbReference type="InterPro" id="IPR016185">
    <property type="entry name" value="PreATP-grasp_dom_sf"/>
</dbReference>
<dbReference type="PROSITE" id="PS50979">
    <property type="entry name" value="BC"/>
    <property type="match status" value="1"/>
</dbReference>
<dbReference type="GO" id="GO:0046872">
    <property type="term" value="F:metal ion binding"/>
    <property type="evidence" value="ECO:0007669"/>
    <property type="project" value="InterPro"/>
</dbReference>